<protein>
    <submittedName>
        <fullName evidence="1">Uncharacterized protein</fullName>
    </submittedName>
</protein>
<name>A0A5N7JVU6_9PSED</name>
<dbReference type="Proteomes" id="UP000325438">
    <property type="component" value="Unassembled WGS sequence"/>
</dbReference>
<accession>A0A5N7JVU6</accession>
<dbReference type="EMBL" id="VUBA01000100">
    <property type="protein sequence ID" value="MPQ85514.1"/>
    <property type="molecule type" value="Genomic_DNA"/>
</dbReference>
<gene>
    <name evidence="1" type="ORF">F0170_16850</name>
</gene>
<proteinExistence type="predicted"/>
<evidence type="ECO:0000313" key="1">
    <source>
        <dbReference type="EMBL" id="MPQ85514.1"/>
    </source>
</evidence>
<dbReference type="AlphaFoldDB" id="A0A5N7JVU6"/>
<sequence>MVLTYLEKENIGLILHLDDDEYLKLRSSWEFKLPEGYDFSFEAMLKYRYVAVAVNDEWKVIAEISDWRLSAIESGQRTVIFSKFSERVYLLSLAISKNLKENIWLHNSQKEIVEKSLIDESTLVRPCPLPPSLDFEEASRAVARRYGVSADQVQISIHRLAHGVRAES</sequence>
<dbReference type="RefSeq" id="WP_152750258.1">
    <property type="nucleotide sequence ID" value="NZ_VUBA01000100.1"/>
</dbReference>
<organism evidence="1 2">
    <name type="scientific">Pseudomonas kitaguniensis</name>
    <dbReference type="NCBI Taxonomy" id="2607908"/>
    <lineage>
        <taxon>Bacteria</taxon>
        <taxon>Pseudomonadati</taxon>
        <taxon>Pseudomonadota</taxon>
        <taxon>Gammaproteobacteria</taxon>
        <taxon>Pseudomonadales</taxon>
        <taxon>Pseudomonadaceae</taxon>
        <taxon>Pseudomonas</taxon>
    </lineage>
</organism>
<comment type="caution">
    <text evidence="1">The sequence shown here is derived from an EMBL/GenBank/DDBJ whole genome shotgun (WGS) entry which is preliminary data.</text>
</comment>
<evidence type="ECO:0000313" key="2">
    <source>
        <dbReference type="Proteomes" id="UP000325438"/>
    </source>
</evidence>
<reference evidence="1 2" key="1">
    <citation type="submission" date="2019-09" db="EMBL/GenBank/DDBJ databases">
        <title>The draft genomes of Allium pathogen Pseudomonas sp.</title>
        <authorList>
            <person name="Fujikawa T."/>
            <person name="Sawada H."/>
        </authorList>
    </citation>
    <scope>NUCLEOTIDE SEQUENCE [LARGE SCALE GENOMIC DNA]</scope>
    <source>
        <strain evidence="1 2">MAFF 730085</strain>
    </source>
</reference>